<evidence type="ECO:0000256" key="5">
    <source>
        <dbReference type="PROSITE-ProRule" id="PRU00169"/>
    </source>
</evidence>
<dbReference type="InterPro" id="IPR039420">
    <property type="entry name" value="WalR-like"/>
</dbReference>
<keyword evidence="9" id="KW-1185">Reference proteome</keyword>
<dbReference type="PANTHER" id="PTHR43214">
    <property type="entry name" value="TWO-COMPONENT RESPONSE REGULATOR"/>
    <property type="match status" value="1"/>
</dbReference>
<dbReference type="PROSITE" id="PS00622">
    <property type="entry name" value="HTH_LUXR_1"/>
    <property type="match status" value="1"/>
</dbReference>
<dbReference type="SUPFAM" id="SSF46894">
    <property type="entry name" value="C-terminal effector domain of the bipartite response regulators"/>
    <property type="match status" value="1"/>
</dbReference>
<dbReference type="InterPro" id="IPR000792">
    <property type="entry name" value="Tscrpt_reg_LuxR_C"/>
</dbReference>
<keyword evidence="3" id="KW-0238">DNA-binding</keyword>
<evidence type="ECO:0000256" key="3">
    <source>
        <dbReference type="ARBA" id="ARBA00023125"/>
    </source>
</evidence>
<dbReference type="CDD" id="cd17535">
    <property type="entry name" value="REC_NarL-like"/>
    <property type="match status" value="1"/>
</dbReference>
<dbReference type="Proteomes" id="UP000013190">
    <property type="component" value="Unassembled WGS sequence"/>
</dbReference>
<dbReference type="CDD" id="cd06170">
    <property type="entry name" value="LuxR_C_like"/>
    <property type="match status" value="1"/>
</dbReference>
<evidence type="ECO:0000313" key="8">
    <source>
        <dbReference type="EMBL" id="ENU27440.1"/>
    </source>
</evidence>
<evidence type="ECO:0000256" key="1">
    <source>
        <dbReference type="ARBA" id="ARBA00022553"/>
    </source>
</evidence>
<reference evidence="8 9" key="2">
    <citation type="journal article" date="2016" name="Int. J. Syst. Evol. Microbiol.">
        <title>Taxonomy of haemolytic and/or proteolytic strains of the genus Acinetobacter with the proposal of Acinetobacter courvalinii sp. nov. (genomic species 14 sensu Bouvet &amp; Jeanjean), Acinetobacter dispersus sp. nov. (genomic species 17), Acinetobacter modestus sp. nov., Acinetobacter proteolyticus sp. nov. and Acinetobacter vivianii sp. nov.</title>
        <authorList>
            <person name="Nemec A."/>
            <person name="Radolfova-Krizova L."/>
            <person name="Maixnerova M."/>
            <person name="Vrestiakova E."/>
            <person name="Jezek P."/>
            <person name="Sedo O."/>
        </authorList>
    </citation>
    <scope>NUCLEOTIDE SEQUENCE [LARGE SCALE GENOMIC DNA]</scope>
    <source>
        <strain evidence="8 9">NIPH 236</strain>
    </source>
</reference>
<dbReference type="PANTHER" id="PTHR43214:SF41">
    <property type="entry name" value="NITRATE_NITRITE RESPONSE REGULATOR PROTEIN NARP"/>
    <property type="match status" value="1"/>
</dbReference>
<dbReference type="EMBL" id="APOJ01000022">
    <property type="protein sequence ID" value="ENU27440.1"/>
    <property type="molecule type" value="Genomic_DNA"/>
</dbReference>
<comment type="caution">
    <text evidence="8">The sequence shown here is derived from an EMBL/GenBank/DDBJ whole genome shotgun (WGS) entry which is preliminary data.</text>
</comment>
<dbReference type="InterPro" id="IPR016032">
    <property type="entry name" value="Sig_transdc_resp-reg_C-effctor"/>
</dbReference>
<dbReference type="InterPro" id="IPR058245">
    <property type="entry name" value="NreC/VraR/RcsB-like_REC"/>
</dbReference>
<dbReference type="PROSITE" id="PS50110">
    <property type="entry name" value="RESPONSE_REGULATORY"/>
    <property type="match status" value="1"/>
</dbReference>
<dbReference type="PROSITE" id="PS50043">
    <property type="entry name" value="HTH_LUXR_2"/>
    <property type="match status" value="1"/>
</dbReference>
<protein>
    <recommendedName>
        <fullName evidence="10">DNA-binding response regulator</fullName>
    </recommendedName>
</protein>
<gene>
    <name evidence="8" type="ORF">F992_01554</name>
</gene>
<dbReference type="SUPFAM" id="SSF52172">
    <property type="entry name" value="CheY-like"/>
    <property type="match status" value="1"/>
</dbReference>
<dbReference type="InterPro" id="IPR001789">
    <property type="entry name" value="Sig_transdc_resp-reg_receiver"/>
</dbReference>
<dbReference type="SMART" id="SM00421">
    <property type="entry name" value="HTH_LUXR"/>
    <property type="match status" value="1"/>
</dbReference>
<dbReference type="Pfam" id="PF00196">
    <property type="entry name" value="GerE"/>
    <property type="match status" value="1"/>
</dbReference>
<keyword evidence="4" id="KW-0804">Transcription</keyword>
<accession>A0ABP2TYY8</accession>
<feature type="domain" description="Response regulatory" evidence="7">
    <location>
        <begin position="25"/>
        <end position="142"/>
    </location>
</feature>
<dbReference type="Pfam" id="PF00072">
    <property type="entry name" value="Response_reg"/>
    <property type="match status" value="1"/>
</dbReference>
<evidence type="ECO:0000256" key="2">
    <source>
        <dbReference type="ARBA" id="ARBA00023015"/>
    </source>
</evidence>
<sequence length="234" mass="26289">MMIEQTIEKEAHFDSPLFSFDLPKPVLIVEDDSIIQNRLKKLLIDLNYNNEDLIFSNTLDQSIASVKAKKIAFALVDLGLPDGNGTKLIRTLRQKNPTVPILVISAWSTREAIFKAIQAGATGYLLKERDDFEVLMSIKQILKGGIPIDPFLAQIILTNMVKKPQKIKNSPENLSARELEILDYVTQGFNNQDIANELGLSRYTVEAHLRNIYSKLAVDSRSKAIKIAYSLGLF</sequence>
<feature type="modified residue" description="4-aspartylphosphate" evidence="5">
    <location>
        <position position="77"/>
    </location>
</feature>
<evidence type="ECO:0000259" key="6">
    <source>
        <dbReference type="PROSITE" id="PS50043"/>
    </source>
</evidence>
<dbReference type="PRINTS" id="PR00038">
    <property type="entry name" value="HTHLUXR"/>
</dbReference>
<evidence type="ECO:0000313" key="9">
    <source>
        <dbReference type="Proteomes" id="UP000013190"/>
    </source>
</evidence>
<feature type="domain" description="HTH luxR-type" evidence="6">
    <location>
        <begin position="167"/>
        <end position="232"/>
    </location>
</feature>
<proteinExistence type="predicted"/>
<name>A0ABP2TYY8_9GAMM</name>
<evidence type="ECO:0000256" key="4">
    <source>
        <dbReference type="ARBA" id="ARBA00023163"/>
    </source>
</evidence>
<organism evidence="8 9">
    <name type="scientific">Acinetobacter modestus</name>
    <dbReference type="NCBI Taxonomy" id="1776740"/>
    <lineage>
        <taxon>Bacteria</taxon>
        <taxon>Pseudomonadati</taxon>
        <taxon>Pseudomonadota</taxon>
        <taxon>Gammaproteobacteria</taxon>
        <taxon>Moraxellales</taxon>
        <taxon>Moraxellaceae</taxon>
        <taxon>Acinetobacter</taxon>
    </lineage>
</organism>
<keyword evidence="1 5" id="KW-0597">Phosphoprotein</keyword>
<evidence type="ECO:0008006" key="10">
    <source>
        <dbReference type="Google" id="ProtNLM"/>
    </source>
</evidence>
<dbReference type="InterPro" id="IPR011006">
    <property type="entry name" value="CheY-like_superfamily"/>
</dbReference>
<dbReference type="Gene3D" id="3.40.50.2300">
    <property type="match status" value="1"/>
</dbReference>
<keyword evidence="2" id="KW-0805">Transcription regulation</keyword>
<reference evidence="9" key="1">
    <citation type="submission" date="2013-02" db="EMBL/GenBank/DDBJ databases">
        <title>The Genome Sequence of Acinetobacter sp. NIPH 236.</title>
        <authorList>
            <consortium name="The Broad Institute Genome Sequencing Platform"/>
            <consortium name="The Broad Institute Genome Sequencing Center for Infectious Disease"/>
            <person name="Cerqueira G."/>
            <person name="Feldgarden M."/>
            <person name="Courvalin P."/>
            <person name="Perichon B."/>
            <person name="Grillot-Courvalin C."/>
            <person name="Clermont D."/>
            <person name="Rocha E."/>
            <person name="Yoon E.-J."/>
            <person name="Nemec A."/>
            <person name="Walker B."/>
            <person name="Young S.K."/>
            <person name="Zeng Q."/>
            <person name="Gargeya S."/>
            <person name="Fitzgerald M."/>
            <person name="Haas B."/>
            <person name="Abouelleil A."/>
            <person name="Alvarado L."/>
            <person name="Arachchi H.M."/>
            <person name="Berlin A.M."/>
            <person name="Chapman S.B."/>
            <person name="Dewar J."/>
            <person name="Goldberg J."/>
            <person name="Griggs A."/>
            <person name="Gujja S."/>
            <person name="Hansen M."/>
            <person name="Howarth C."/>
            <person name="Imamovic A."/>
            <person name="Larimer J."/>
            <person name="McCowan C."/>
            <person name="Murphy C."/>
            <person name="Neiman D."/>
            <person name="Pearson M."/>
            <person name="Priest M."/>
            <person name="Roberts A."/>
            <person name="Saif S."/>
            <person name="Shea T."/>
            <person name="Sisk P."/>
            <person name="Sykes S."/>
            <person name="Wortman J."/>
            <person name="Nusbaum C."/>
            <person name="Birren B."/>
        </authorList>
    </citation>
    <scope>NUCLEOTIDE SEQUENCE [LARGE SCALE GENOMIC DNA]</scope>
    <source>
        <strain evidence="9">NIPH 236</strain>
    </source>
</reference>
<dbReference type="SMART" id="SM00448">
    <property type="entry name" value="REC"/>
    <property type="match status" value="1"/>
</dbReference>
<evidence type="ECO:0000259" key="7">
    <source>
        <dbReference type="PROSITE" id="PS50110"/>
    </source>
</evidence>